<proteinExistence type="predicted"/>
<dbReference type="Pfam" id="PF12833">
    <property type="entry name" value="HTH_18"/>
    <property type="match status" value="1"/>
</dbReference>
<dbReference type="PANTHER" id="PTHR43280:SF28">
    <property type="entry name" value="HTH-TYPE TRANSCRIPTIONAL ACTIVATOR RHAS"/>
    <property type="match status" value="1"/>
</dbReference>
<evidence type="ECO:0000259" key="5">
    <source>
        <dbReference type="PROSITE" id="PS01124"/>
    </source>
</evidence>
<reference evidence="7 8" key="1">
    <citation type="submission" date="2018-10" db="EMBL/GenBank/DDBJ databases">
        <title>Draft genome sequence of Bacillus salarius IM0101, isolated from a hypersaline soil in Inner Mongolia, China.</title>
        <authorList>
            <person name="Yamprayoonswat W."/>
            <person name="Boonvisut S."/>
            <person name="Jumpathong W."/>
            <person name="Sittihan S."/>
            <person name="Ruangsuj P."/>
            <person name="Wanthongcharoen S."/>
            <person name="Thongpramul N."/>
            <person name="Pimmason S."/>
            <person name="Yu B."/>
            <person name="Yasawong M."/>
        </authorList>
    </citation>
    <scope>NUCLEOTIDE SEQUENCE [LARGE SCALE GENOMIC DNA]</scope>
    <source>
        <strain evidence="7 8">IM0101</strain>
    </source>
</reference>
<gene>
    <name evidence="7" type="ORF">D7Z54_19335</name>
</gene>
<evidence type="ECO:0000256" key="2">
    <source>
        <dbReference type="ARBA" id="ARBA00023125"/>
    </source>
</evidence>
<evidence type="ECO:0000259" key="6">
    <source>
        <dbReference type="PROSITE" id="PS50110"/>
    </source>
</evidence>
<dbReference type="RefSeq" id="WP_125558069.1">
    <property type="nucleotide sequence ID" value="NZ_JAUSUM010000004.1"/>
</dbReference>
<evidence type="ECO:0000313" key="8">
    <source>
        <dbReference type="Proteomes" id="UP000275076"/>
    </source>
</evidence>
<dbReference type="CDD" id="cd17536">
    <property type="entry name" value="REC_YesN-like"/>
    <property type="match status" value="1"/>
</dbReference>
<keyword evidence="8" id="KW-1185">Reference proteome</keyword>
<feature type="domain" description="Response regulatory" evidence="6">
    <location>
        <begin position="2"/>
        <end position="120"/>
    </location>
</feature>
<dbReference type="InterPro" id="IPR011006">
    <property type="entry name" value="CheY-like_superfamily"/>
</dbReference>
<dbReference type="Gene3D" id="3.40.50.2300">
    <property type="match status" value="1"/>
</dbReference>
<dbReference type="GO" id="GO:0000160">
    <property type="term" value="P:phosphorelay signal transduction system"/>
    <property type="evidence" value="ECO:0007669"/>
    <property type="project" value="InterPro"/>
</dbReference>
<dbReference type="PROSITE" id="PS00041">
    <property type="entry name" value="HTH_ARAC_FAMILY_1"/>
    <property type="match status" value="1"/>
</dbReference>
<dbReference type="Pfam" id="PF00072">
    <property type="entry name" value="Response_reg"/>
    <property type="match status" value="1"/>
</dbReference>
<dbReference type="Proteomes" id="UP000275076">
    <property type="component" value="Unassembled WGS sequence"/>
</dbReference>
<evidence type="ECO:0000256" key="4">
    <source>
        <dbReference type="PROSITE-ProRule" id="PRU00169"/>
    </source>
</evidence>
<organism evidence="7 8">
    <name type="scientific">Salibacterium salarium</name>
    <dbReference type="NCBI Taxonomy" id="284579"/>
    <lineage>
        <taxon>Bacteria</taxon>
        <taxon>Bacillati</taxon>
        <taxon>Bacillota</taxon>
        <taxon>Bacilli</taxon>
        <taxon>Bacillales</taxon>
        <taxon>Bacillaceae</taxon>
    </lineage>
</organism>
<dbReference type="SUPFAM" id="SSF52172">
    <property type="entry name" value="CheY-like"/>
    <property type="match status" value="1"/>
</dbReference>
<keyword evidence="2" id="KW-0238">DNA-binding</keyword>
<sequence length="516" mass="60411">MKVLLAEDNYKMLEFMYQCVPWKDHGLQVTAKCETGMEAWSAAQQETPDMVITDISMPGMDGLDLIEKLSDVNPNMESLIITCHDDFEYARKALRLYVGDYILKETLEPSMLLEAVQRMKQKLEEHKAGRHHIHQLKSFVEHSKKSLKKEWIHSFMDGADEKTDLLAVSFTTSSYIPVFGRFLNHQNAGAEAVLEPISTSIVKEWETADYILCSPDKMYWFFPCNRKITIEQISMELTRIQRYVEREMGESLVFVLGKQVGNWETLRSSLQQIKGGEEAWFYITEPGIYTPDQLRLNDGENDIFIHYTTALHDVKKMIAQEDEKAAEQWVQSWMEYIKQQAYHPEQIKSWIHKILTDIELKYQSLQHYSDKSSSVLYSEIYILRHMIELDSYLRNYIRQKIIQAANIRESSDRREIWDAKKYVDTHLDQKITMEGAANHLHLNPSHFSRLFKQETGETFVEYTTNKKMEQAAHDLLHTNHTVDDIALSIGYDNTSYFTKLFKKFSGCSPKQYRKDR</sequence>
<dbReference type="SMART" id="SM00342">
    <property type="entry name" value="HTH_ARAC"/>
    <property type="match status" value="1"/>
</dbReference>
<dbReference type="PANTHER" id="PTHR43280">
    <property type="entry name" value="ARAC-FAMILY TRANSCRIPTIONAL REGULATOR"/>
    <property type="match status" value="1"/>
</dbReference>
<feature type="domain" description="HTH araC/xylS-type" evidence="5">
    <location>
        <begin position="417"/>
        <end position="515"/>
    </location>
</feature>
<dbReference type="InterPro" id="IPR018062">
    <property type="entry name" value="HTH_AraC-typ_CS"/>
</dbReference>
<dbReference type="PRINTS" id="PR00032">
    <property type="entry name" value="HTHARAC"/>
</dbReference>
<comment type="caution">
    <text evidence="7">The sequence shown here is derived from an EMBL/GenBank/DDBJ whole genome shotgun (WGS) entry which is preliminary data.</text>
</comment>
<dbReference type="InterPro" id="IPR009057">
    <property type="entry name" value="Homeodomain-like_sf"/>
</dbReference>
<protein>
    <submittedName>
        <fullName evidence="7">Helix-turn-helix domain-containing protein</fullName>
    </submittedName>
</protein>
<keyword evidence="3" id="KW-0804">Transcription</keyword>
<keyword evidence="4" id="KW-0597">Phosphoprotein</keyword>
<dbReference type="InterPro" id="IPR001789">
    <property type="entry name" value="Sig_transdc_resp-reg_receiver"/>
</dbReference>
<dbReference type="Gene3D" id="1.10.10.60">
    <property type="entry name" value="Homeodomain-like"/>
    <property type="match status" value="2"/>
</dbReference>
<keyword evidence="1" id="KW-0805">Transcription regulation</keyword>
<dbReference type="GO" id="GO:0003700">
    <property type="term" value="F:DNA-binding transcription factor activity"/>
    <property type="evidence" value="ECO:0007669"/>
    <property type="project" value="InterPro"/>
</dbReference>
<evidence type="ECO:0000256" key="3">
    <source>
        <dbReference type="ARBA" id="ARBA00023163"/>
    </source>
</evidence>
<feature type="modified residue" description="4-aspartylphosphate" evidence="4">
    <location>
        <position position="54"/>
    </location>
</feature>
<dbReference type="InterPro" id="IPR020449">
    <property type="entry name" value="Tscrpt_reg_AraC-type_HTH"/>
</dbReference>
<accession>A0A3R9P5R1</accession>
<dbReference type="GO" id="GO:0043565">
    <property type="term" value="F:sequence-specific DNA binding"/>
    <property type="evidence" value="ECO:0007669"/>
    <property type="project" value="InterPro"/>
</dbReference>
<evidence type="ECO:0000256" key="1">
    <source>
        <dbReference type="ARBA" id="ARBA00023015"/>
    </source>
</evidence>
<dbReference type="PROSITE" id="PS50110">
    <property type="entry name" value="RESPONSE_REGULATORY"/>
    <property type="match status" value="1"/>
</dbReference>
<dbReference type="SMART" id="SM00448">
    <property type="entry name" value="REC"/>
    <property type="match status" value="1"/>
</dbReference>
<dbReference type="AlphaFoldDB" id="A0A3R9P5R1"/>
<name>A0A3R9P5R1_9BACI</name>
<evidence type="ECO:0000313" key="7">
    <source>
        <dbReference type="EMBL" id="RSL31780.1"/>
    </source>
</evidence>
<dbReference type="PROSITE" id="PS01124">
    <property type="entry name" value="HTH_ARAC_FAMILY_2"/>
    <property type="match status" value="1"/>
</dbReference>
<dbReference type="InterPro" id="IPR018060">
    <property type="entry name" value="HTH_AraC"/>
</dbReference>
<dbReference type="OrthoDB" id="342399at2"/>
<dbReference type="SUPFAM" id="SSF46689">
    <property type="entry name" value="Homeodomain-like"/>
    <property type="match status" value="2"/>
</dbReference>
<dbReference type="EMBL" id="RBVX01000021">
    <property type="protein sequence ID" value="RSL31780.1"/>
    <property type="molecule type" value="Genomic_DNA"/>
</dbReference>